<evidence type="ECO:0000313" key="2">
    <source>
        <dbReference type="Proteomes" id="UP000235145"/>
    </source>
</evidence>
<comment type="caution">
    <text evidence="1">The sequence shown here is derived from an EMBL/GenBank/DDBJ whole genome shotgun (WGS) entry which is preliminary data.</text>
</comment>
<sequence length="86" mass="9982">MHDLVQFVTCILIHRSSSSEQFSYSDLSLVENKDNTDNNKDFSDKNDQNVNQCQVHQGRKKIRRCGICFGVGHDRRNCPQARVNRE</sequence>
<organism evidence="1 2">
    <name type="scientific">Lactuca sativa</name>
    <name type="common">Garden lettuce</name>
    <dbReference type="NCBI Taxonomy" id="4236"/>
    <lineage>
        <taxon>Eukaryota</taxon>
        <taxon>Viridiplantae</taxon>
        <taxon>Streptophyta</taxon>
        <taxon>Embryophyta</taxon>
        <taxon>Tracheophyta</taxon>
        <taxon>Spermatophyta</taxon>
        <taxon>Magnoliopsida</taxon>
        <taxon>eudicotyledons</taxon>
        <taxon>Gunneridae</taxon>
        <taxon>Pentapetalae</taxon>
        <taxon>asterids</taxon>
        <taxon>campanulids</taxon>
        <taxon>Asterales</taxon>
        <taxon>Asteraceae</taxon>
        <taxon>Cichorioideae</taxon>
        <taxon>Cichorieae</taxon>
        <taxon>Lactucinae</taxon>
        <taxon>Lactuca</taxon>
    </lineage>
</organism>
<dbReference type="AlphaFoldDB" id="A0A9R1XHD8"/>
<dbReference type="Proteomes" id="UP000235145">
    <property type="component" value="Unassembled WGS sequence"/>
</dbReference>
<keyword evidence="2" id="KW-1185">Reference proteome</keyword>
<proteinExistence type="predicted"/>
<gene>
    <name evidence="1" type="ORF">LSAT_V11C400181020</name>
</gene>
<protein>
    <submittedName>
        <fullName evidence="1">Uncharacterized protein</fullName>
    </submittedName>
</protein>
<evidence type="ECO:0000313" key="1">
    <source>
        <dbReference type="EMBL" id="KAJ0213051.1"/>
    </source>
</evidence>
<dbReference type="EMBL" id="NBSK02000004">
    <property type="protein sequence ID" value="KAJ0213051.1"/>
    <property type="molecule type" value="Genomic_DNA"/>
</dbReference>
<accession>A0A9R1XHD8</accession>
<reference evidence="1 2" key="1">
    <citation type="journal article" date="2017" name="Nat. Commun.">
        <title>Genome assembly with in vitro proximity ligation data and whole-genome triplication in lettuce.</title>
        <authorList>
            <person name="Reyes-Chin-Wo S."/>
            <person name="Wang Z."/>
            <person name="Yang X."/>
            <person name="Kozik A."/>
            <person name="Arikit S."/>
            <person name="Song C."/>
            <person name="Xia L."/>
            <person name="Froenicke L."/>
            <person name="Lavelle D.O."/>
            <person name="Truco M.J."/>
            <person name="Xia R."/>
            <person name="Zhu S."/>
            <person name="Xu C."/>
            <person name="Xu H."/>
            <person name="Xu X."/>
            <person name="Cox K."/>
            <person name="Korf I."/>
            <person name="Meyers B.C."/>
            <person name="Michelmore R.W."/>
        </authorList>
    </citation>
    <scope>NUCLEOTIDE SEQUENCE [LARGE SCALE GENOMIC DNA]</scope>
    <source>
        <strain evidence="2">cv. Salinas</strain>
        <tissue evidence="1">Seedlings</tissue>
    </source>
</reference>
<name>A0A9R1XHD8_LACSA</name>